<protein>
    <submittedName>
        <fullName evidence="2">Uncharacterized protein</fullName>
    </submittedName>
</protein>
<organism evidence="2 3">
    <name type="scientific">Sinanodonta woodiana</name>
    <name type="common">Chinese pond mussel</name>
    <name type="synonym">Anodonta woodiana</name>
    <dbReference type="NCBI Taxonomy" id="1069815"/>
    <lineage>
        <taxon>Eukaryota</taxon>
        <taxon>Metazoa</taxon>
        <taxon>Spiralia</taxon>
        <taxon>Lophotrochozoa</taxon>
        <taxon>Mollusca</taxon>
        <taxon>Bivalvia</taxon>
        <taxon>Autobranchia</taxon>
        <taxon>Heteroconchia</taxon>
        <taxon>Palaeoheterodonta</taxon>
        <taxon>Unionida</taxon>
        <taxon>Unionoidea</taxon>
        <taxon>Unionidae</taxon>
        <taxon>Unioninae</taxon>
        <taxon>Sinanodonta</taxon>
    </lineage>
</organism>
<gene>
    <name evidence="2" type="ORF">ACJMK2_006915</name>
</gene>
<sequence>MISNQMDKIQTLQDVFDNLGMMEQMLIRLVEDHYSYSPHCVKMEINNLKKVKDTISGVRKEIKEENEDEEERIRISKWNKKA</sequence>
<keyword evidence="3" id="KW-1185">Reference proteome</keyword>
<feature type="coiled-coil region" evidence="1">
    <location>
        <begin position="48"/>
        <end position="79"/>
    </location>
</feature>
<proteinExistence type="predicted"/>
<evidence type="ECO:0000256" key="1">
    <source>
        <dbReference type="SAM" id="Coils"/>
    </source>
</evidence>
<name>A0ABD3VXX1_SINWO</name>
<evidence type="ECO:0000313" key="3">
    <source>
        <dbReference type="Proteomes" id="UP001634394"/>
    </source>
</evidence>
<dbReference type="AlphaFoldDB" id="A0ABD3VXX1"/>
<reference evidence="2 3" key="1">
    <citation type="submission" date="2024-11" db="EMBL/GenBank/DDBJ databases">
        <title>Chromosome-level genome assembly of the freshwater bivalve Anodonta woodiana.</title>
        <authorList>
            <person name="Chen X."/>
        </authorList>
    </citation>
    <scope>NUCLEOTIDE SEQUENCE [LARGE SCALE GENOMIC DNA]</scope>
    <source>
        <strain evidence="2">MN2024</strain>
        <tissue evidence="2">Gills</tissue>
    </source>
</reference>
<evidence type="ECO:0000313" key="2">
    <source>
        <dbReference type="EMBL" id="KAL3865312.1"/>
    </source>
</evidence>
<keyword evidence="1" id="KW-0175">Coiled coil</keyword>
<comment type="caution">
    <text evidence="2">The sequence shown here is derived from an EMBL/GenBank/DDBJ whole genome shotgun (WGS) entry which is preliminary data.</text>
</comment>
<dbReference type="EMBL" id="JBJQND010000010">
    <property type="protein sequence ID" value="KAL3865312.1"/>
    <property type="molecule type" value="Genomic_DNA"/>
</dbReference>
<dbReference type="Proteomes" id="UP001634394">
    <property type="component" value="Unassembled WGS sequence"/>
</dbReference>
<accession>A0ABD3VXX1</accession>